<dbReference type="InterPro" id="IPR000477">
    <property type="entry name" value="RT_dom"/>
</dbReference>
<dbReference type="InterPro" id="IPR043128">
    <property type="entry name" value="Rev_trsase/Diguanyl_cyclase"/>
</dbReference>
<dbReference type="GO" id="GO:0003964">
    <property type="term" value="F:RNA-directed DNA polymerase activity"/>
    <property type="evidence" value="ECO:0007669"/>
    <property type="project" value="UniProtKB-KW"/>
</dbReference>
<comment type="caution">
    <text evidence="9">The sequence shown here is derived from an EMBL/GenBank/DDBJ whole genome shotgun (WGS) entry which is preliminary data.</text>
</comment>
<keyword evidence="5" id="KW-0255">Endonuclease</keyword>
<name>A0AAV4GWY0_9GAST</name>
<dbReference type="Pfam" id="PF00078">
    <property type="entry name" value="RVT_1"/>
    <property type="match status" value="1"/>
</dbReference>
<organism evidence="9 10">
    <name type="scientific">Elysia marginata</name>
    <dbReference type="NCBI Taxonomy" id="1093978"/>
    <lineage>
        <taxon>Eukaryota</taxon>
        <taxon>Metazoa</taxon>
        <taxon>Spiralia</taxon>
        <taxon>Lophotrochozoa</taxon>
        <taxon>Mollusca</taxon>
        <taxon>Gastropoda</taxon>
        <taxon>Heterobranchia</taxon>
        <taxon>Euthyneura</taxon>
        <taxon>Panpulmonata</taxon>
        <taxon>Sacoglossa</taxon>
        <taxon>Placobranchoidea</taxon>
        <taxon>Plakobranchidae</taxon>
        <taxon>Elysia</taxon>
    </lineage>
</organism>
<dbReference type="Proteomes" id="UP000762676">
    <property type="component" value="Unassembled WGS sequence"/>
</dbReference>
<evidence type="ECO:0000256" key="7">
    <source>
        <dbReference type="ARBA" id="ARBA00022918"/>
    </source>
</evidence>
<dbReference type="AlphaFoldDB" id="A0AAV4GWY0"/>
<evidence type="ECO:0000259" key="8">
    <source>
        <dbReference type="PROSITE" id="PS50878"/>
    </source>
</evidence>
<dbReference type="SUPFAM" id="SSF56672">
    <property type="entry name" value="DNA/RNA polymerases"/>
    <property type="match status" value="1"/>
</dbReference>
<dbReference type="FunFam" id="3.10.10.10:FF:000007">
    <property type="entry name" value="Retrovirus-related Pol polyprotein from transposon 17.6-like Protein"/>
    <property type="match status" value="1"/>
</dbReference>
<dbReference type="PANTHER" id="PTHR24559:SF435">
    <property type="entry name" value="RIBONUCLEASE H"/>
    <property type="match status" value="1"/>
</dbReference>
<gene>
    <name evidence="9" type="ORF">ElyMa_006132900</name>
</gene>
<proteinExistence type="predicted"/>
<dbReference type="PANTHER" id="PTHR24559">
    <property type="entry name" value="TRANSPOSON TY3-I GAG-POL POLYPROTEIN"/>
    <property type="match status" value="1"/>
</dbReference>
<reference evidence="9 10" key="1">
    <citation type="journal article" date="2021" name="Elife">
        <title>Chloroplast acquisition without the gene transfer in kleptoplastic sea slugs, Plakobranchus ocellatus.</title>
        <authorList>
            <person name="Maeda T."/>
            <person name="Takahashi S."/>
            <person name="Yoshida T."/>
            <person name="Shimamura S."/>
            <person name="Takaki Y."/>
            <person name="Nagai Y."/>
            <person name="Toyoda A."/>
            <person name="Suzuki Y."/>
            <person name="Arimoto A."/>
            <person name="Ishii H."/>
            <person name="Satoh N."/>
            <person name="Nishiyama T."/>
            <person name="Hasebe M."/>
            <person name="Maruyama T."/>
            <person name="Minagawa J."/>
            <person name="Obokata J."/>
            <person name="Shigenobu S."/>
        </authorList>
    </citation>
    <scope>NUCLEOTIDE SEQUENCE [LARGE SCALE GENOMIC DNA]</scope>
</reference>
<evidence type="ECO:0000313" key="9">
    <source>
        <dbReference type="EMBL" id="GFR89769.1"/>
    </source>
</evidence>
<keyword evidence="1" id="KW-0645">Protease</keyword>
<dbReference type="Gene3D" id="3.30.70.270">
    <property type="match status" value="1"/>
</dbReference>
<protein>
    <submittedName>
        <fullName evidence="9">Retrovirus-related Pol polyprotein from transposon 17.6</fullName>
    </submittedName>
</protein>
<dbReference type="GO" id="GO:0006508">
    <property type="term" value="P:proteolysis"/>
    <property type="evidence" value="ECO:0007669"/>
    <property type="project" value="UniProtKB-KW"/>
</dbReference>
<dbReference type="PROSITE" id="PS50878">
    <property type="entry name" value="RT_POL"/>
    <property type="match status" value="1"/>
</dbReference>
<sequence>MNRQPEEEVPLNVSDTARSVGRLAKLSEAVNISPCTTMNVSVTGCDLNYAGEVFVESLEFPLHGCDGDALCGPCGQGACRCMPHQRGRGSSNLEATNAADIMPPFINLQVTSCGMEIVQKKDGSIRPCVDYRKLNAITRRDAFPLPRIDESLDAIGGASFFSTLDLASGYQQVAMHEEDQEKTAFTTPFGLWEFTTMPFGLSGAPATFQRLMQSSMNDLVQRILLVYLDDVLKFSSDFDEHLKRLDTVFERLREIGLKRNPDKCRFGAR</sequence>
<dbReference type="EMBL" id="BMAT01012318">
    <property type="protein sequence ID" value="GFR89769.1"/>
    <property type="molecule type" value="Genomic_DNA"/>
</dbReference>
<evidence type="ECO:0000256" key="1">
    <source>
        <dbReference type="ARBA" id="ARBA00022670"/>
    </source>
</evidence>
<evidence type="ECO:0000256" key="4">
    <source>
        <dbReference type="ARBA" id="ARBA00022722"/>
    </source>
</evidence>
<keyword evidence="2" id="KW-0808">Transferase</keyword>
<keyword evidence="3" id="KW-0548">Nucleotidyltransferase</keyword>
<feature type="domain" description="Reverse transcriptase" evidence="8">
    <location>
        <begin position="99"/>
        <end position="269"/>
    </location>
</feature>
<dbReference type="InterPro" id="IPR053134">
    <property type="entry name" value="RNA-dir_DNA_polymerase"/>
</dbReference>
<evidence type="ECO:0000313" key="10">
    <source>
        <dbReference type="Proteomes" id="UP000762676"/>
    </source>
</evidence>
<evidence type="ECO:0000256" key="3">
    <source>
        <dbReference type="ARBA" id="ARBA00022695"/>
    </source>
</evidence>
<evidence type="ECO:0000256" key="5">
    <source>
        <dbReference type="ARBA" id="ARBA00022759"/>
    </source>
</evidence>
<dbReference type="GO" id="GO:0004519">
    <property type="term" value="F:endonuclease activity"/>
    <property type="evidence" value="ECO:0007669"/>
    <property type="project" value="UniProtKB-KW"/>
</dbReference>
<evidence type="ECO:0000256" key="6">
    <source>
        <dbReference type="ARBA" id="ARBA00022801"/>
    </source>
</evidence>
<keyword evidence="4" id="KW-0540">Nuclease</keyword>
<keyword evidence="7" id="KW-0695">RNA-directed DNA polymerase</keyword>
<dbReference type="GO" id="GO:0008233">
    <property type="term" value="F:peptidase activity"/>
    <property type="evidence" value="ECO:0007669"/>
    <property type="project" value="UniProtKB-KW"/>
</dbReference>
<accession>A0AAV4GWY0</accession>
<dbReference type="InterPro" id="IPR043502">
    <property type="entry name" value="DNA/RNA_pol_sf"/>
</dbReference>
<dbReference type="Gene3D" id="3.10.10.10">
    <property type="entry name" value="HIV Type 1 Reverse Transcriptase, subunit A, domain 1"/>
    <property type="match status" value="1"/>
</dbReference>
<dbReference type="CDD" id="cd01647">
    <property type="entry name" value="RT_LTR"/>
    <property type="match status" value="1"/>
</dbReference>
<keyword evidence="6" id="KW-0378">Hydrolase</keyword>
<evidence type="ECO:0000256" key="2">
    <source>
        <dbReference type="ARBA" id="ARBA00022679"/>
    </source>
</evidence>
<keyword evidence="10" id="KW-1185">Reference proteome</keyword>